<sequence>MVKPFQIRAARAILSWSQQQLAERAKLNRDSITALESHGVRTHPATLKAVIDVFEREGLCFVEDGQSFKIVIDKRSAHAG</sequence>
<evidence type="ECO:0000313" key="2">
    <source>
        <dbReference type="Proteomes" id="UP000825701"/>
    </source>
</evidence>
<dbReference type="SUPFAM" id="SSF47413">
    <property type="entry name" value="lambda repressor-like DNA-binding domains"/>
    <property type="match status" value="1"/>
</dbReference>
<dbReference type="KEGG" id="cmet:K6K41_06165"/>
<dbReference type="RefSeq" id="WP_261404374.1">
    <property type="nucleotide sequence ID" value="NZ_CP081869.1"/>
</dbReference>
<dbReference type="Proteomes" id="UP000825701">
    <property type="component" value="Chromosome"/>
</dbReference>
<dbReference type="InterPro" id="IPR010982">
    <property type="entry name" value="Lambda_DNA-bd_dom_sf"/>
</dbReference>
<protein>
    <submittedName>
        <fullName evidence="1">Helix-turn-helix transcriptional regulator</fullName>
    </submittedName>
</protein>
<reference evidence="1" key="1">
    <citation type="submission" date="2021-08" db="EMBL/GenBank/DDBJ databases">
        <authorList>
            <person name="Zhang H."/>
            <person name="Xu M."/>
            <person name="Yu Z."/>
            <person name="Yang L."/>
            <person name="Cai Y."/>
        </authorList>
    </citation>
    <scope>NUCLEOTIDE SEQUENCE</scope>
    <source>
        <strain evidence="1">CHL1</strain>
    </source>
</reference>
<dbReference type="AlphaFoldDB" id="A0A9E6RAE7"/>
<name>A0A9E6RAE7_9HYPH</name>
<proteinExistence type="predicted"/>
<dbReference type="GO" id="GO:0003677">
    <property type="term" value="F:DNA binding"/>
    <property type="evidence" value="ECO:0007669"/>
    <property type="project" value="InterPro"/>
</dbReference>
<gene>
    <name evidence="1" type="ORF">K6K41_06165</name>
</gene>
<dbReference type="InterPro" id="IPR001387">
    <property type="entry name" value="Cro/C1-type_HTH"/>
</dbReference>
<keyword evidence="2" id="KW-1185">Reference proteome</keyword>
<dbReference type="EMBL" id="CP081869">
    <property type="protein sequence ID" value="QZO01136.1"/>
    <property type="molecule type" value="Genomic_DNA"/>
</dbReference>
<dbReference type="CDD" id="cd00093">
    <property type="entry name" value="HTH_XRE"/>
    <property type="match status" value="1"/>
</dbReference>
<dbReference type="Gene3D" id="1.10.260.40">
    <property type="entry name" value="lambda repressor-like DNA-binding domains"/>
    <property type="match status" value="1"/>
</dbReference>
<organism evidence="1 2">
    <name type="scientific">Chenggangzhangella methanolivorans</name>
    <dbReference type="NCBI Taxonomy" id="1437009"/>
    <lineage>
        <taxon>Bacteria</taxon>
        <taxon>Pseudomonadati</taxon>
        <taxon>Pseudomonadota</taxon>
        <taxon>Alphaproteobacteria</taxon>
        <taxon>Hyphomicrobiales</taxon>
        <taxon>Methylopilaceae</taxon>
        <taxon>Chenggangzhangella</taxon>
    </lineage>
</organism>
<evidence type="ECO:0000313" key="1">
    <source>
        <dbReference type="EMBL" id="QZO01136.1"/>
    </source>
</evidence>
<accession>A0A9E6RAE7</accession>